<sequence length="146" mass="16521">MSWATCYAGSNNIHFNYPPIMADGRNYADWQPGALVNERIKEQAGIKSNSQYRQYLTHNASQIMQANKLDACNQCGNCLHNTSNPLQPQPNVPYVFTSVLENSQPFGYENSDLKNYYLSRQQLQARMIAPVITQSELLMQGYPAPN</sequence>
<organism evidence="1">
    <name type="scientific">viral metagenome</name>
    <dbReference type="NCBI Taxonomy" id="1070528"/>
    <lineage>
        <taxon>unclassified sequences</taxon>
        <taxon>metagenomes</taxon>
        <taxon>organismal metagenomes</taxon>
    </lineage>
</organism>
<dbReference type="AlphaFoldDB" id="A0A6C0I4F6"/>
<proteinExistence type="predicted"/>
<dbReference type="EMBL" id="MN740103">
    <property type="protein sequence ID" value="QHT87898.1"/>
    <property type="molecule type" value="Genomic_DNA"/>
</dbReference>
<name>A0A6C0I4F6_9ZZZZ</name>
<reference evidence="1" key="1">
    <citation type="journal article" date="2020" name="Nature">
        <title>Giant virus diversity and host interactions through global metagenomics.</title>
        <authorList>
            <person name="Schulz F."/>
            <person name="Roux S."/>
            <person name="Paez-Espino D."/>
            <person name="Jungbluth S."/>
            <person name="Walsh D.A."/>
            <person name="Denef V.J."/>
            <person name="McMahon K.D."/>
            <person name="Konstantinidis K.T."/>
            <person name="Eloe-Fadrosh E.A."/>
            <person name="Kyrpides N.C."/>
            <person name="Woyke T."/>
        </authorList>
    </citation>
    <scope>NUCLEOTIDE SEQUENCE</scope>
    <source>
        <strain evidence="1">GVMAG-M-3300023184-191</strain>
    </source>
</reference>
<evidence type="ECO:0000313" key="1">
    <source>
        <dbReference type="EMBL" id="QHT87898.1"/>
    </source>
</evidence>
<accession>A0A6C0I4F6</accession>
<protein>
    <submittedName>
        <fullName evidence="1">Uncharacterized protein</fullName>
    </submittedName>
</protein>